<comment type="caution">
    <text evidence="4">The sequence shown here is derived from an EMBL/GenBank/DDBJ whole genome shotgun (WGS) entry which is preliminary data.</text>
</comment>
<evidence type="ECO:0000256" key="2">
    <source>
        <dbReference type="SAM" id="Phobius"/>
    </source>
</evidence>
<dbReference type="Pfam" id="PF07228">
    <property type="entry name" value="SpoIIE"/>
    <property type="match status" value="1"/>
</dbReference>
<feature type="transmembrane region" description="Helical" evidence="2">
    <location>
        <begin position="219"/>
        <end position="243"/>
    </location>
</feature>
<dbReference type="OrthoDB" id="9763774at2"/>
<name>A0A0A0IC44_CLONO</name>
<dbReference type="InterPro" id="IPR045768">
    <property type="entry name" value="SpoIIE_N"/>
</dbReference>
<dbReference type="GO" id="GO:0004722">
    <property type="term" value="F:protein serine/threonine phosphatase activity"/>
    <property type="evidence" value="ECO:0007669"/>
    <property type="project" value="InterPro"/>
</dbReference>
<organism evidence="4 5">
    <name type="scientific">Clostridium novyi A str. 4552</name>
    <dbReference type="NCBI Taxonomy" id="1444289"/>
    <lineage>
        <taxon>Bacteria</taxon>
        <taxon>Bacillati</taxon>
        <taxon>Bacillota</taxon>
        <taxon>Clostridia</taxon>
        <taxon>Eubacteriales</taxon>
        <taxon>Clostridiaceae</taxon>
        <taxon>Clostridium</taxon>
    </lineage>
</organism>
<dbReference type="InterPro" id="IPR014221">
    <property type="entry name" value="SpoII_E"/>
</dbReference>
<dbReference type="PANTHER" id="PTHR43156">
    <property type="entry name" value="STAGE II SPORULATION PROTEIN E-RELATED"/>
    <property type="match status" value="1"/>
</dbReference>
<feature type="transmembrane region" description="Helical" evidence="2">
    <location>
        <begin position="146"/>
        <end position="166"/>
    </location>
</feature>
<dbReference type="SMART" id="SM00331">
    <property type="entry name" value="PP2C_SIG"/>
    <property type="match status" value="1"/>
</dbReference>
<dbReference type="Gene3D" id="3.60.40.10">
    <property type="entry name" value="PPM-type phosphatase domain"/>
    <property type="match status" value="1"/>
</dbReference>
<sequence>MQCNSEILPYKRVKGMSKEEKEKRQVQRIVIFKKLAYCISALLVSRVLLLSEDNTTAPFGIALLIASVIQAEGMIVPVSMGCIIGYISLNNNLTNLTQYLIVTGTIFILSYLLNKKSKIKSLVVMFAITSVEILLSEFFIRHITMNVAFLTMFLQMICIIPLYFILERSLICLKSLKTKHLFTSEEVISISILISLILAGTWGIRIFDVSIRNILALNFILVISYINGSNVGAASGIAIGSIIGISSQNILIFMSVYGLCGLIAGIFRESGKVLTSTSYVITFLILKLYSNIDIEFKLIEIIVATAVFLIIPNRVYEKVNLELDWEKKQEYLNKNYINRIKDMLFQRLYGFSDVLANISGNLNNLADNDKLVMKNKSSALIQNLADRVCSGCEMYYNCWKKEGYITYEAFGELIQNHQEGKKNKLPQEINRKCVKRTILLNNTKDIVNNYIINEMWRKRLSEGREIVAGQINNMASSLKEVIEEFNSDVKFNSEAEKRIRKIFENKTFKYNDIFCYDDKNKRLVVKIYLKSCGGAQICSKKILPLINEAVEKNMCISDEGCIINPETGMCTMTFEETAKFHVASYVGRQCKNGEKHNGDSYSFGKTSDGDYMCIISDGMGSGPEASEESKVAVDLIEKFTHFGISKETAINTVNSIMSLKFSENEKFSTLDLSSLDLYNGEIDFMKVGAVPSFIKSGDNIEIITSNTLPIGVLDKVDLEVTHKKLKSGDMIIMLSDGVLDYNNNNVGKVDWVVDYLKNSNINSPKELVDGLISNAKKLSGGKAKDDMTAIVSKVYSLY</sequence>
<feature type="transmembrane region" description="Helical" evidence="2">
    <location>
        <begin position="250"/>
        <end position="267"/>
    </location>
</feature>
<dbReference type="InterPro" id="IPR001932">
    <property type="entry name" value="PPM-type_phosphatase-like_dom"/>
</dbReference>
<feature type="domain" description="PPM-type phosphatase" evidence="3">
    <location>
        <begin position="579"/>
        <end position="794"/>
    </location>
</feature>
<dbReference type="AlphaFoldDB" id="A0A0A0IC44"/>
<dbReference type="InterPro" id="IPR052016">
    <property type="entry name" value="Bact_Sigma-Reg"/>
</dbReference>
<dbReference type="NCBIfam" id="TIGR02865">
    <property type="entry name" value="spore_II_E"/>
    <property type="match status" value="1"/>
</dbReference>
<dbReference type="Pfam" id="PF19732">
    <property type="entry name" value="SpoIIE_N"/>
    <property type="match status" value="1"/>
</dbReference>
<feature type="transmembrane region" description="Helical" evidence="2">
    <location>
        <begin position="93"/>
        <end position="113"/>
    </location>
</feature>
<reference evidence="4 5" key="1">
    <citation type="submission" date="2014-01" db="EMBL/GenBank/DDBJ databases">
        <title>Plasmidome dynamics in the species complex Clostridium novyi sensu lato converts strains of independent lineages into distinctly different pathogens.</title>
        <authorList>
            <person name="Skarin H."/>
            <person name="Segerman B."/>
        </authorList>
    </citation>
    <scope>NUCLEOTIDE SEQUENCE [LARGE SCALE GENOMIC DNA]</scope>
    <source>
        <strain evidence="4 5">4552</strain>
    </source>
</reference>
<feature type="transmembrane region" description="Helical" evidence="2">
    <location>
        <begin position="61"/>
        <end position="87"/>
    </location>
</feature>
<dbReference type="SMART" id="SM00332">
    <property type="entry name" value="PP2Cc"/>
    <property type="match status" value="1"/>
</dbReference>
<dbReference type="PROSITE" id="PS51746">
    <property type="entry name" value="PPM_2"/>
    <property type="match status" value="1"/>
</dbReference>
<dbReference type="EMBL" id="JENJ01000014">
    <property type="protein sequence ID" value="KGM97130.1"/>
    <property type="molecule type" value="Genomic_DNA"/>
</dbReference>
<dbReference type="InterPro" id="IPR036457">
    <property type="entry name" value="PPM-type-like_dom_sf"/>
</dbReference>
<keyword evidence="2" id="KW-0472">Membrane</keyword>
<dbReference type="RefSeq" id="WP_039253852.1">
    <property type="nucleotide sequence ID" value="NZ_JENJ01000014.1"/>
</dbReference>
<protein>
    <submittedName>
        <fullName evidence="4">Stage II sporulation protein E</fullName>
    </submittedName>
</protein>
<evidence type="ECO:0000313" key="4">
    <source>
        <dbReference type="EMBL" id="KGM97130.1"/>
    </source>
</evidence>
<dbReference type="SUPFAM" id="SSF81606">
    <property type="entry name" value="PP2C-like"/>
    <property type="match status" value="1"/>
</dbReference>
<proteinExistence type="predicted"/>
<dbReference type="PANTHER" id="PTHR43156:SF2">
    <property type="entry name" value="STAGE II SPORULATION PROTEIN E"/>
    <property type="match status" value="1"/>
</dbReference>
<keyword evidence="2" id="KW-0812">Transmembrane</keyword>
<evidence type="ECO:0000313" key="5">
    <source>
        <dbReference type="Proteomes" id="UP000030012"/>
    </source>
</evidence>
<dbReference type="Proteomes" id="UP000030012">
    <property type="component" value="Unassembled WGS sequence"/>
</dbReference>
<feature type="transmembrane region" description="Helical" evidence="2">
    <location>
        <begin position="187"/>
        <end position="207"/>
    </location>
</feature>
<feature type="transmembrane region" description="Helical" evidence="2">
    <location>
        <begin position="122"/>
        <end position="140"/>
    </location>
</feature>
<keyword evidence="1" id="KW-0378">Hydrolase</keyword>
<keyword evidence="2" id="KW-1133">Transmembrane helix</keyword>
<evidence type="ECO:0000256" key="1">
    <source>
        <dbReference type="ARBA" id="ARBA00022801"/>
    </source>
</evidence>
<accession>A0A0A0IC44</accession>
<evidence type="ECO:0000259" key="3">
    <source>
        <dbReference type="PROSITE" id="PS51746"/>
    </source>
</evidence>
<gene>
    <name evidence="4" type="ORF">Z968_04465</name>
</gene>